<dbReference type="AlphaFoldDB" id="A0AAQ3SXX5"/>
<protein>
    <recommendedName>
        <fullName evidence="3">Reverse transcriptase RNase H-like domain-containing protein</fullName>
    </recommendedName>
</protein>
<keyword evidence="2" id="KW-1185">Reference proteome</keyword>
<proteinExistence type="predicted"/>
<organism evidence="1 2">
    <name type="scientific">Paspalum notatum var. saurae</name>
    <dbReference type="NCBI Taxonomy" id="547442"/>
    <lineage>
        <taxon>Eukaryota</taxon>
        <taxon>Viridiplantae</taxon>
        <taxon>Streptophyta</taxon>
        <taxon>Embryophyta</taxon>
        <taxon>Tracheophyta</taxon>
        <taxon>Spermatophyta</taxon>
        <taxon>Magnoliopsida</taxon>
        <taxon>Liliopsida</taxon>
        <taxon>Poales</taxon>
        <taxon>Poaceae</taxon>
        <taxon>PACMAD clade</taxon>
        <taxon>Panicoideae</taxon>
        <taxon>Andropogonodae</taxon>
        <taxon>Paspaleae</taxon>
        <taxon>Paspalinae</taxon>
        <taxon>Paspalum</taxon>
    </lineage>
</organism>
<sequence>MRQAPVSALYCIMKLAHLPSTANSSFTICTGHFTLKYLLDQCLSTIPQPTWVSKLFSYCFTVEYKHGRLNAATDALSCGDHLGLISIVVCSVQ</sequence>
<reference evidence="1 2" key="1">
    <citation type="submission" date="2024-02" db="EMBL/GenBank/DDBJ databases">
        <title>High-quality chromosome-scale genome assembly of Pensacola bahiagrass (Paspalum notatum Flugge var. saurae).</title>
        <authorList>
            <person name="Vega J.M."/>
            <person name="Podio M."/>
            <person name="Orjuela J."/>
            <person name="Siena L.A."/>
            <person name="Pessino S.C."/>
            <person name="Combes M.C."/>
            <person name="Mariac C."/>
            <person name="Albertini E."/>
            <person name="Pupilli F."/>
            <person name="Ortiz J.P.A."/>
            <person name="Leblanc O."/>
        </authorList>
    </citation>
    <scope>NUCLEOTIDE SEQUENCE [LARGE SCALE GENOMIC DNA]</scope>
    <source>
        <strain evidence="1">R1</strain>
        <tissue evidence="1">Leaf</tissue>
    </source>
</reference>
<evidence type="ECO:0008006" key="3">
    <source>
        <dbReference type="Google" id="ProtNLM"/>
    </source>
</evidence>
<evidence type="ECO:0000313" key="1">
    <source>
        <dbReference type="EMBL" id="WVZ62948.1"/>
    </source>
</evidence>
<accession>A0AAQ3SXX5</accession>
<dbReference type="Proteomes" id="UP001341281">
    <property type="component" value="Chromosome 03"/>
</dbReference>
<name>A0AAQ3SXX5_PASNO</name>
<gene>
    <name evidence="1" type="ORF">U9M48_012636</name>
</gene>
<dbReference type="EMBL" id="CP144747">
    <property type="protein sequence ID" value="WVZ62948.1"/>
    <property type="molecule type" value="Genomic_DNA"/>
</dbReference>
<evidence type="ECO:0000313" key="2">
    <source>
        <dbReference type="Proteomes" id="UP001341281"/>
    </source>
</evidence>